<comment type="caution">
    <text evidence="3">The sequence shown here is derived from an EMBL/GenBank/DDBJ whole genome shotgun (WGS) entry which is preliminary data.</text>
</comment>
<evidence type="ECO:0000256" key="1">
    <source>
        <dbReference type="RuleBase" id="RU000356"/>
    </source>
</evidence>
<dbReference type="PANTHER" id="PTHR47768">
    <property type="entry name" value="GLOBIN RELATED-RELATED"/>
    <property type="match status" value="1"/>
</dbReference>
<evidence type="ECO:0000259" key="2">
    <source>
        <dbReference type="Pfam" id="PF00042"/>
    </source>
</evidence>
<dbReference type="Proteomes" id="UP001432027">
    <property type="component" value="Unassembled WGS sequence"/>
</dbReference>
<sequence>SWKSDPRDMALLRDTWTEDFETLYVLGSKMYMHIFNQCPTIKKLFPFIAKYEATGRDFTEDAEFRTQALRLVQIIAKVVEREANLDGLETFLYKLGYRHVQYLSDALKPQYWEIFRVRLSTEDRERAILVDCIVICESNLSFQVWKDVVVYVVSHMKEGYNDALKGKNRFPTAMI</sequence>
<gene>
    <name evidence="3" type="ORF">PENTCL1PPCAC_16089</name>
</gene>
<dbReference type="InterPro" id="IPR009050">
    <property type="entry name" value="Globin-like_sf"/>
</dbReference>
<evidence type="ECO:0000313" key="4">
    <source>
        <dbReference type="Proteomes" id="UP001432027"/>
    </source>
</evidence>
<dbReference type="SUPFAM" id="SSF46458">
    <property type="entry name" value="Globin-like"/>
    <property type="match status" value="1"/>
</dbReference>
<protein>
    <recommendedName>
        <fullName evidence="2">Globin domain-containing protein</fullName>
    </recommendedName>
</protein>
<dbReference type="GO" id="GO:0005344">
    <property type="term" value="F:oxygen carrier activity"/>
    <property type="evidence" value="ECO:0007669"/>
    <property type="project" value="UniProtKB-KW"/>
</dbReference>
<dbReference type="InterPro" id="IPR000971">
    <property type="entry name" value="Globin"/>
</dbReference>
<feature type="domain" description="Globin" evidence="2">
    <location>
        <begin position="29"/>
        <end position="117"/>
    </location>
</feature>
<dbReference type="InterPro" id="IPR044399">
    <property type="entry name" value="Mb-like_M"/>
</dbReference>
<keyword evidence="1" id="KW-0479">Metal-binding</keyword>
<dbReference type="EMBL" id="BTSX01000004">
    <property type="protein sequence ID" value="GMS93914.1"/>
    <property type="molecule type" value="Genomic_DNA"/>
</dbReference>
<keyword evidence="1" id="KW-0408">Iron</keyword>
<dbReference type="GO" id="GO:0019825">
    <property type="term" value="F:oxygen binding"/>
    <property type="evidence" value="ECO:0007669"/>
    <property type="project" value="InterPro"/>
</dbReference>
<feature type="non-terminal residue" evidence="3">
    <location>
        <position position="1"/>
    </location>
</feature>
<accession>A0AAV5THU9</accession>
<dbReference type="PANTHER" id="PTHR47768:SF1">
    <property type="entry name" value="GLOBIN FAMILY PROFILE DOMAIN-CONTAINING PROTEIN"/>
    <property type="match status" value="1"/>
</dbReference>
<keyword evidence="1" id="KW-0561">Oxygen transport</keyword>
<reference evidence="3" key="1">
    <citation type="submission" date="2023-10" db="EMBL/GenBank/DDBJ databases">
        <title>Genome assembly of Pristionchus species.</title>
        <authorList>
            <person name="Yoshida K."/>
            <person name="Sommer R.J."/>
        </authorList>
    </citation>
    <scope>NUCLEOTIDE SEQUENCE</scope>
    <source>
        <strain evidence="3">RS0144</strain>
    </source>
</reference>
<organism evidence="3 4">
    <name type="scientific">Pristionchus entomophagus</name>
    <dbReference type="NCBI Taxonomy" id="358040"/>
    <lineage>
        <taxon>Eukaryota</taxon>
        <taxon>Metazoa</taxon>
        <taxon>Ecdysozoa</taxon>
        <taxon>Nematoda</taxon>
        <taxon>Chromadorea</taxon>
        <taxon>Rhabditida</taxon>
        <taxon>Rhabditina</taxon>
        <taxon>Diplogasteromorpha</taxon>
        <taxon>Diplogasteroidea</taxon>
        <taxon>Neodiplogasteridae</taxon>
        <taxon>Pristionchus</taxon>
    </lineage>
</organism>
<keyword evidence="1" id="KW-0349">Heme</keyword>
<comment type="similarity">
    <text evidence="1">Belongs to the globin family.</text>
</comment>
<dbReference type="Gene3D" id="1.10.490.10">
    <property type="entry name" value="Globins"/>
    <property type="match status" value="1"/>
</dbReference>
<keyword evidence="1" id="KW-0813">Transport</keyword>
<name>A0AAV5THU9_9BILA</name>
<dbReference type="InterPro" id="IPR053341">
    <property type="entry name" value="Oxidative_stress_globin-like"/>
</dbReference>
<dbReference type="AlphaFoldDB" id="A0AAV5THU9"/>
<proteinExistence type="inferred from homology"/>
<dbReference type="CDD" id="cd01040">
    <property type="entry name" value="Mb-like"/>
    <property type="match status" value="1"/>
</dbReference>
<dbReference type="GO" id="GO:0020037">
    <property type="term" value="F:heme binding"/>
    <property type="evidence" value="ECO:0007669"/>
    <property type="project" value="InterPro"/>
</dbReference>
<dbReference type="InterPro" id="IPR012292">
    <property type="entry name" value="Globin/Proto"/>
</dbReference>
<keyword evidence="4" id="KW-1185">Reference proteome</keyword>
<dbReference type="Pfam" id="PF00042">
    <property type="entry name" value="Globin"/>
    <property type="match status" value="1"/>
</dbReference>
<evidence type="ECO:0000313" key="3">
    <source>
        <dbReference type="EMBL" id="GMS93914.1"/>
    </source>
</evidence>